<gene>
    <name evidence="4" type="ORF">VTAP4600_B1478</name>
</gene>
<evidence type="ECO:0000256" key="2">
    <source>
        <dbReference type="SAM" id="MobiDB-lite"/>
    </source>
</evidence>
<feature type="region of interest" description="Disordered" evidence="2">
    <location>
        <begin position="1"/>
        <end position="32"/>
    </location>
</feature>
<dbReference type="Proteomes" id="UP000235828">
    <property type="component" value="Chromosome B"/>
</dbReference>
<reference evidence="4 5" key="1">
    <citation type="submission" date="2017-10" db="EMBL/GenBank/DDBJ databases">
        <authorList>
            <person name="Banno H."/>
            <person name="Chua N.-H."/>
        </authorList>
    </citation>
    <scope>NUCLEOTIDE SEQUENCE [LARGE SCALE GENOMIC DNA]</scope>
    <source>
        <strain evidence="4">Vibrio tapetis CECT4600</strain>
    </source>
</reference>
<protein>
    <submittedName>
        <fullName evidence="4">Uncharacterized protein</fullName>
    </submittedName>
</protein>
<feature type="coiled-coil region" evidence="1">
    <location>
        <begin position="42"/>
        <end position="76"/>
    </location>
</feature>
<proteinExistence type="predicted"/>
<keyword evidence="1" id="KW-0175">Coiled coil</keyword>
<dbReference type="EMBL" id="LT960612">
    <property type="protein sequence ID" value="SON53089.1"/>
    <property type="molecule type" value="Genomic_DNA"/>
</dbReference>
<accession>A0A2N8ZMH6</accession>
<evidence type="ECO:0000256" key="3">
    <source>
        <dbReference type="SAM" id="Phobius"/>
    </source>
</evidence>
<feature type="compositionally biased region" description="Polar residues" evidence="2">
    <location>
        <begin position="7"/>
        <end position="29"/>
    </location>
</feature>
<dbReference type="KEGG" id="vta:B1478"/>
<keyword evidence="3" id="KW-0812">Transmembrane</keyword>
<name>A0A2N8ZMH6_9VIBR</name>
<feature type="transmembrane region" description="Helical" evidence="3">
    <location>
        <begin position="130"/>
        <end position="151"/>
    </location>
</feature>
<keyword evidence="5" id="KW-1185">Reference proteome</keyword>
<organism evidence="4 5">
    <name type="scientific">Vibrio tapetis subsp. tapetis</name>
    <dbReference type="NCBI Taxonomy" id="1671868"/>
    <lineage>
        <taxon>Bacteria</taxon>
        <taxon>Pseudomonadati</taxon>
        <taxon>Pseudomonadota</taxon>
        <taxon>Gammaproteobacteria</taxon>
        <taxon>Vibrionales</taxon>
        <taxon>Vibrionaceae</taxon>
        <taxon>Vibrio</taxon>
    </lineage>
</organism>
<evidence type="ECO:0000313" key="4">
    <source>
        <dbReference type="EMBL" id="SON53089.1"/>
    </source>
</evidence>
<keyword evidence="3" id="KW-1133">Transmembrane helix</keyword>
<sequence length="230" mass="26379">MRKRLIESTNNRSQPTDDGSEKPTSSPQNELDKLEYDIEVAKKKHEAELHRLEAENTKALEEAEALKNQLETEQLRTKVIETSNSTQLKTHDTKQSILDKEHEHELKKLKLIEKEQELQKQVVRNRIKNALIVIIALLLIALLCLGIYRLYRWTVETPLIKEVIKKVEVPVETIVEKEKIVEKEVEVIPEECTQIRRNGKVYVSCDGVTIDGANTIGDSGLNKIPELITE</sequence>
<keyword evidence="3" id="KW-0472">Membrane</keyword>
<evidence type="ECO:0000256" key="1">
    <source>
        <dbReference type="SAM" id="Coils"/>
    </source>
</evidence>
<dbReference type="AlphaFoldDB" id="A0A2N8ZMH6"/>
<evidence type="ECO:0000313" key="5">
    <source>
        <dbReference type="Proteomes" id="UP000235828"/>
    </source>
</evidence>